<comment type="caution">
    <text evidence="1">The sequence shown here is derived from an EMBL/GenBank/DDBJ whole genome shotgun (WGS) entry which is preliminary data.</text>
</comment>
<keyword evidence="2" id="KW-1185">Reference proteome</keyword>
<organism evidence="1 2">
    <name type="scientific">Aspergillus lucknowensis</name>
    <dbReference type="NCBI Taxonomy" id="176173"/>
    <lineage>
        <taxon>Eukaryota</taxon>
        <taxon>Fungi</taxon>
        <taxon>Dikarya</taxon>
        <taxon>Ascomycota</taxon>
        <taxon>Pezizomycotina</taxon>
        <taxon>Eurotiomycetes</taxon>
        <taxon>Eurotiomycetidae</taxon>
        <taxon>Eurotiales</taxon>
        <taxon>Aspergillaceae</taxon>
        <taxon>Aspergillus</taxon>
        <taxon>Aspergillus subgen. Nidulantes</taxon>
    </lineage>
</organism>
<evidence type="ECO:0000313" key="1">
    <source>
        <dbReference type="EMBL" id="KAL2867112.1"/>
    </source>
</evidence>
<reference evidence="1 2" key="1">
    <citation type="submission" date="2024-07" db="EMBL/GenBank/DDBJ databases">
        <title>Section-level genome sequencing and comparative genomics of Aspergillus sections Usti and Cavernicolus.</title>
        <authorList>
            <consortium name="Lawrence Berkeley National Laboratory"/>
            <person name="Nybo J.L."/>
            <person name="Vesth T.C."/>
            <person name="Theobald S."/>
            <person name="Frisvad J.C."/>
            <person name="Larsen T.O."/>
            <person name="Kjaerboelling I."/>
            <person name="Rothschild-Mancinelli K."/>
            <person name="Lyhne E.K."/>
            <person name="Kogle M.E."/>
            <person name="Barry K."/>
            <person name="Clum A."/>
            <person name="Na H."/>
            <person name="Ledsgaard L."/>
            <person name="Lin J."/>
            <person name="Lipzen A."/>
            <person name="Kuo A."/>
            <person name="Riley R."/>
            <person name="Mondo S."/>
            <person name="Labutti K."/>
            <person name="Haridas S."/>
            <person name="Pangalinan J."/>
            <person name="Salamov A.A."/>
            <person name="Simmons B.A."/>
            <person name="Magnuson J.K."/>
            <person name="Chen J."/>
            <person name="Drula E."/>
            <person name="Henrissat B."/>
            <person name="Wiebenga A."/>
            <person name="Lubbers R.J."/>
            <person name="Gomes A.C."/>
            <person name="Macurrencykelacurrency M.R."/>
            <person name="Stajich J."/>
            <person name="Grigoriev I.V."/>
            <person name="Mortensen U.H."/>
            <person name="De Vries R.P."/>
            <person name="Baker S.E."/>
            <person name="Andersen M.R."/>
        </authorList>
    </citation>
    <scope>NUCLEOTIDE SEQUENCE [LARGE SCALE GENOMIC DNA]</scope>
    <source>
        <strain evidence="1 2">CBS 449.75</strain>
    </source>
</reference>
<dbReference type="EMBL" id="JBFXLQ010000021">
    <property type="protein sequence ID" value="KAL2867112.1"/>
    <property type="molecule type" value="Genomic_DNA"/>
</dbReference>
<name>A0ABR4LRE1_9EURO</name>
<dbReference type="GeneID" id="98139438"/>
<accession>A0ABR4LRE1</accession>
<proteinExistence type="predicted"/>
<protein>
    <submittedName>
        <fullName evidence="1">Uncharacterized protein</fullName>
    </submittedName>
</protein>
<dbReference type="RefSeq" id="XP_070886091.1">
    <property type="nucleotide sequence ID" value="XM_071024366.1"/>
</dbReference>
<evidence type="ECO:0000313" key="2">
    <source>
        <dbReference type="Proteomes" id="UP001610432"/>
    </source>
</evidence>
<dbReference type="Proteomes" id="UP001610432">
    <property type="component" value="Unassembled WGS sequence"/>
</dbReference>
<gene>
    <name evidence="1" type="ORF">BJX67DRAFT_114768</name>
</gene>
<sequence>MVETVRALRHCMLVPLSGARRQSANFWADWGQAQGCVQRHPLPKIETLGTGRSRSPEPLWKIYENYPKNRTESPATQVESTPASFPFPRALVRACSALEGVNRVEAENNILVRCQLYGAQESAPLDQGRALDCLSLCMGKQSRVSQQDAEPTKFGAMVRASAGDSEAELITRTQAQLLATLLERLWRGFTVQTKRLILLVLASLPQSAPVLHPGT</sequence>